<feature type="transmembrane region" description="Helical" evidence="6">
    <location>
        <begin position="52"/>
        <end position="76"/>
    </location>
</feature>
<dbReference type="Pfam" id="PF01061">
    <property type="entry name" value="ABC2_membrane"/>
    <property type="match status" value="1"/>
</dbReference>
<feature type="transmembrane region" description="Helical" evidence="6">
    <location>
        <begin position="175"/>
        <end position="196"/>
    </location>
</feature>
<dbReference type="Proteomes" id="UP001186944">
    <property type="component" value="Unassembled WGS sequence"/>
</dbReference>
<feature type="domain" description="ABC-2 type transporter transmembrane" evidence="7">
    <location>
        <begin position="2"/>
        <end position="129"/>
    </location>
</feature>
<evidence type="ECO:0000313" key="9">
    <source>
        <dbReference type="Proteomes" id="UP001186944"/>
    </source>
</evidence>
<evidence type="ECO:0000256" key="1">
    <source>
        <dbReference type="ARBA" id="ARBA00004141"/>
    </source>
</evidence>
<keyword evidence="4 6" id="KW-1133">Transmembrane helix</keyword>
<feature type="transmembrane region" description="Helical" evidence="6">
    <location>
        <begin position="82"/>
        <end position="101"/>
    </location>
</feature>
<evidence type="ECO:0000256" key="4">
    <source>
        <dbReference type="ARBA" id="ARBA00022989"/>
    </source>
</evidence>
<keyword evidence="9" id="KW-1185">Reference proteome</keyword>
<organism evidence="8 9">
    <name type="scientific">Pinctada imbricata</name>
    <name type="common">Atlantic pearl-oyster</name>
    <name type="synonym">Pinctada martensii</name>
    <dbReference type="NCBI Taxonomy" id="66713"/>
    <lineage>
        <taxon>Eukaryota</taxon>
        <taxon>Metazoa</taxon>
        <taxon>Spiralia</taxon>
        <taxon>Lophotrochozoa</taxon>
        <taxon>Mollusca</taxon>
        <taxon>Bivalvia</taxon>
        <taxon>Autobranchia</taxon>
        <taxon>Pteriomorphia</taxon>
        <taxon>Pterioida</taxon>
        <taxon>Pterioidea</taxon>
        <taxon>Pteriidae</taxon>
        <taxon>Pinctada</taxon>
    </lineage>
</organism>
<comment type="caution">
    <text evidence="8">The sequence shown here is derived from an EMBL/GenBank/DDBJ whole genome shotgun (WGS) entry which is preliminary data.</text>
</comment>
<dbReference type="GO" id="GO:0005886">
    <property type="term" value="C:plasma membrane"/>
    <property type="evidence" value="ECO:0007669"/>
    <property type="project" value="TreeGrafter"/>
</dbReference>
<proteinExistence type="predicted"/>
<comment type="subcellular location">
    <subcellularLocation>
        <location evidence="1">Membrane</location>
        <topology evidence="1">Multi-pass membrane protein</topology>
    </subcellularLocation>
</comment>
<reference evidence="8" key="1">
    <citation type="submission" date="2019-08" db="EMBL/GenBank/DDBJ databases">
        <title>The improved chromosome-level genome for the pearl oyster Pinctada fucata martensii using PacBio sequencing and Hi-C.</title>
        <authorList>
            <person name="Zheng Z."/>
        </authorList>
    </citation>
    <scope>NUCLEOTIDE SEQUENCE</scope>
    <source>
        <strain evidence="8">ZZ-2019</strain>
        <tissue evidence="8">Adductor muscle</tissue>
    </source>
</reference>
<protein>
    <recommendedName>
        <fullName evidence="7">ABC-2 type transporter transmembrane domain-containing protein</fullName>
    </recommendedName>
</protein>
<dbReference type="EMBL" id="VSWD01000005">
    <property type="protein sequence ID" value="KAK3103554.1"/>
    <property type="molecule type" value="Genomic_DNA"/>
</dbReference>
<sequence length="203" mass="22772">MKVINKERKHGHYRLSAFCLSKTVSEIPLAILQPCIYMCVMYWVANLNGVQAFLCSVGVIIVDVFAAQSIGLFVGAALRPPWTVTVVSLGLLSMMLWGGAFNTPPPWLRWGKFASFFFYGLNALIVLEFKNAPPIKCKPDSTLPVCNMIDPVTNATFTEFDSGIVLQVQSIDWTVWQYVSVLLGIMLVTRLLWYIVMRSQKLS</sequence>
<accession>A0AA88YQE1</accession>
<keyword evidence="2" id="KW-0813">Transport</keyword>
<name>A0AA88YQE1_PINIB</name>
<dbReference type="PANTHER" id="PTHR48041">
    <property type="entry name" value="ABC TRANSPORTER G FAMILY MEMBER 28"/>
    <property type="match status" value="1"/>
</dbReference>
<evidence type="ECO:0000313" key="8">
    <source>
        <dbReference type="EMBL" id="KAK3103554.1"/>
    </source>
</evidence>
<dbReference type="PANTHER" id="PTHR48041:SF63">
    <property type="entry name" value="EARLY GENE AT 23, ISOFORM C"/>
    <property type="match status" value="1"/>
</dbReference>
<evidence type="ECO:0000256" key="3">
    <source>
        <dbReference type="ARBA" id="ARBA00022692"/>
    </source>
</evidence>
<dbReference type="GO" id="GO:0140359">
    <property type="term" value="F:ABC-type transporter activity"/>
    <property type="evidence" value="ECO:0007669"/>
    <property type="project" value="InterPro"/>
</dbReference>
<evidence type="ECO:0000256" key="6">
    <source>
        <dbReference type="SAM" id="Phobius"/>
    </source>
</evidence>
<dbReference type="InterPro" id="IPR050352">
    <property type="entry name" value="ABCG_transporters"/>
</dbReference>
<gene>
    <name evidence="8" type="ORF">FSP39_020121</name>
</gene>
<dbReference type="AlphaFoldDB" id="A0AA88YQE1"/>
<evidence type="ECO:0000256" key="5">
    <source>
        <dbReference type="ARBA" id="ARBA00023136"/>
    </source>
</evidence>
<dbReference type="InterPro" id="IPR013525">
    <property type="entry name" value="ABC2_TM"/>
</dbReference>
<evidence type="ECO:0000256" key="2">
    <source>
        <dbReference type="ARBA" id="ARBA00022448"/>
    </source>
</evidence>
<feature type="transmembrane region" description="Helical" evidence="6">
    <location>
        <begin position="113"/>
        <end position="129"/>
    </location>
</feature>
<keyword evidence="3 6" id="KW-0812">Transmembrane</keyword>
<evidence type="ECO:0000259" key="7">
    <source>
        <dbReference type="Pfam" id="PF01061"/>
    </source>
</evidence>
<keyword evidence="5 6" id="KW-0472">Membrane</keyword>